<dbReference type="InterPro" id="IPR022134">
    <property type="entry name" value="DUF3667"/>
</dbReference>
<dbReference type="Pfam" id="PF12412">
    <property type="entry name" value="DUF3667"/>
    <property type="match status" value="1"/>
</dbReference>
<feature type="transmembrane region" description="Helical" evidence="1">
    <location>
        <begin position="167"/>
        <end position="187"/>
    </location>
</feature>
<proteinExistence type="predicted"/>
<evidence type="ECO:0000256" key="1">
    <source>
        <dbReference type="SAM" id="Phobius"/>
    </source>
</evidence>
<comment type="caution">
    <text evidence="2">The sequence shown here is derived from an EMBL/GenBank/DDBJ whole genome shotgun (WGS) entry which is preliminary data.</text>
</comment>
<evidence type="ECO:0000313" key="2">
    <source>
        <dbReference type="EMBL" id="GGA72076.1"/>
    </source>
</evidence>
<keyword evidence="1" id="KW-0812">Transmembrane</keyword>
<keyword evidence="1" id="KW-1133">Transmembrane helix</keyword>
<dbReference type="Proteomes" id="UP000623419">
    <property type="component" value="Unassembled WGS sequence"/>
</dbReference>
<name>A0ABQ1HE76_9GAMM</name>
<dbReference type="RefSeq" id="WP_268235869.1">
    <property type="nucleotide sequence ID" value="NZ_BMKC01000001.1"/>
</dbReference>
<sequence>MPARACSSCGRPAEGDWCAACGQRQPRAGDFSLRRLAGEAREALTDADSRLWRSLVGIFRPGLLTRAYLDYQWQRYMPPLRLFLVASGVYFFLAWDPYFALNASQMQAAPDAAVPPQVKAIFADPAASDRMSDLTSVLKFLFVIPMGLWMALLMWGNRRPVGEHMVFSLHYTTADFVLFSLASPLLAFSPPAMATAVFNGILATVVLMLLAWAVIGVRRVYSRGWLSSVFRGLAIVAMDLVLSLLAAQLATSYVVLFPY</sequence>
<organism evidence="2 3">
    <name type="scientific">Arenimonas soli</name>
    <dbReference type="NCBI Taxonomy" id="2269504"/>
    <lineage>
        <taxon>Bacteria</taxon>
        <taxon>Pseudomonadati</taxon>
        <taxon>Pseudomonadota</taxon>
        <taxon>Gammaproteobacteria</taxon>
        <taxon>Lysobacterales</taxon>
        <taxon>Lysobacteraceae</taxon>
        <taxon>Arenimonas</taxon>
    </lineage>
</organism>
<gene>
    <name evidence="2" type="ORF">GCM10011521_07790</name>
</gene>
<keyword evidence="1" id="KW-0472">Membrane</keyword>
<feature type="transmembrane region" description="Helical" evidence="1">
    <location>
        <begin position="229"/>
        <end position="256"/>
    </location>
</feature>
<evidence type="ECO:0008006" key="4">
    <source>
        <dbReference type="Google" id="ProtNLM"/>
    </source>
</evidence>
<feature type="transmembrane region" description="Helical" evidence="1">
    <location>
        <begin position="193"/>
        <end position="217"/>
    </location>
</feature>
<keyword evidence="3" id="KW-1185">Reference proteome</keyword>
<feature type="transmembrane region" description="Helical" evidence="1">
    <location>
        <begin position="82"/>
        <end position="101"/>
    </location>
</feature>
<dbReference type="EMBL" id="BMKC01000001">
    <property type="protein sequence ID" value="GGA72076.1"/>
    <property type="molecule type" value="Genomic_DNA"/>
</dbReference>
<accession>A0ABQ1HE76</accession>
<protein>
    <recommendedName>
        <fullName evidence="4">DUF3667 domain-containing protein</fullName>
    </recommendedName>
</protein>
<evidence type="ECO:0000313" key="3">
    <source>
        <dbReference type="Proteomes" id="UP000623419"/>
    </source>
</evidence>
<reference evidence="3" key="1">
    <citation type="journal article" date="2019" name="Int. J. Syst. Evol. Microbiol.">
        <title>The Global Catalogue of Microorganisms (GCM) 10K type strain sequencing project: providing services to taxonomists for standard genome sequencing and annotation.</title>
        <authorList>
            <consortium name="The Broad Institute Genomics Platform"/>
            <consortium name="The Broad Institute Genome Sequencing Center for Infectious Disease"/>
            <person name="Wu L."/>
            <person name="Ma J."/>
        </authorList>
    </citation>
    <scope>NUCLEOTIDE SEQUENCE [LARGE SCALE GENOMIC DNA]</scope>
    <source>
        <strain evidence="3">CGMCC 1.15905</strain>
    </source>
</reference>
<feature type="transmembrane region" description="Helical" evidence="1">
    <location>
        <begin position="137"/>
        <end position="155"/>
    </location>
</feature>